<feature type="domain" description="Aminotransferase class V" evidence="2">
    <location>
        <begin position="39"/>
        <end position="258"/>
    </location>
</feature>
<comment type="caution">
    <text evidence="3">The sequence shown here is derived from an EMBL/GenBank/DDBJ whole genome shotgun (WGS) entry which is preliminary data.</text>
</comment>
<dbReference type="InterPro" id="IPR000192">
    <property type="entry name" value="Aminotrans_V_dom"/>
</dbReference>
<feature type="domain" description="Aminotransferase class V" evidence="2">
    <location>
        <begin position="318"/>
        <end position="415"/>
    </location>
</feature>
<protein>
    <submittedName>
        <fullName evidence="3">Aminotransferase class V-fold PLP-dependent enzyme</fullName>
    </submittedName>
</protein>
<dbReference type="Gene3D" id="3.40.640.10">
    <property type="entry name" value="Type I PLP-dependent aspartate aminotransferase-like (Major domain)"/>
    <property type="match status" value="1"/>
</dbReference>
<dbReference type="InterPro" id="IPR015422">
    <property type="entry name" value="PyrdxlP-dep_Trfase_small"/>
</dbReference>
<keyword evidence="4" id="KW-1185">Reference proteome</keyword>
<dbReference type="InterPro" id="IPR015421">
    <property type="entry name" value="PyrdxlP-dep_Trfase_major"/>
</dbReference>
<dbReference type="OrthoDB" id="9804366at2"/>
<dbReference type="SUPFAM" id="SSF53383">
    <property type="entry name" value="PLP-dependent transferases"/>
    <property type="match status" value="1"/>
</dbReference>
<evidence type="ECO:0000313" key="3">
    <source>
        <dbReference type="EMBL" id="TDB68117.1"/>
    </source>
</evidence>
<dbReference type="Pfam" id="PF00266">
    <property type="entry name" value="Aminotran_5"/>
    <property type="match status" value="2"/>
</dbReference>
<dbReference type="Gene3D" id="3.90.1150.10">
    <property type="entry name" value="Aspartate Aminotransferase, domain 1"/>
    <property type="match status" value="1"/>
</dbReference>
<evidence type="ECO:0000256" key="1">
    <source>
        <dbReference type="ARBA" id="ARBA00022898"/>
    </source>
</evidence>
<evidence type="ECO:0000313" key="4">
    <source>
        <dbReference type="Proteomes" id="UP000295706"/>
    </source>
</evidence>
<keyword evidence="3" id="KW-0808">Transferase</keyword>
<dbReference type="InterPro" id="IPR015424">
    <property type="entry name" value="PyrdxlP-dep_Trfase"/>
</dbReference>
<dbReference type="Proteomes" id="UP000295706">
    <property type="component" value="Unassembled WGS sequence"/>
</dbReference>
<name>A0A4R4KIQ4_9BACT</name>
<keyword evidence="1" id="KW-0663">Pyridoxal phosphate</keyword>
<dbReference type="EMBL" id="SMJU01000002">
    <property type="protein sequence ID" value="TDB68117.1"/>
    <property type="molecule type" value="Genomic_DNA"/>
</dbReference>
<dbReference type="PANTHER" id="PTHR43586:SF21">
    <property type="entry name" value="PYRIDOXAL PHOSPHATE (PLP)-DEPENDENT ASPARTATE AMINOTRANSFERASE SUPERFAMILY"/>
    <property type="match status" value="1"/>
</dbReference>
<accession>A0A4R4KIQ4</accession>
<organism evidence="3 4">
    <name type="scientific">Arundinibacter roseus</name>
    <dbReference type="NCBI Taxonomy" id="2070510"/>
    <lineage>
        <taxon>Bacteria</taxon>
        <taxon>Pseudomonadati</taxon>
        <taxon>Bacteroidota</taxon>
        <taxon>Cytophagia</taxon>
        <taxon>Cytophagales</taxon>
        <taxon>Spirosomataceae</taxon>
        <taxon>Arundinibacter</taxon>
    </lineage>
</organism>
<gene>
    <name evidence="3" type="ORF">EZE20_04120</name>
</gene>
<proteinExistence type="predicted"/>
<evidence type="ECO:0000259" key="2">
    <source>
        <dbReference type="Pfam" id="PF00266"/>
    </source>
</evidence>
<dbReference type="GO" id="GO:0008483">
    <property type="term" value="F:transaminase activity"/>
    <property type="evidence" value="ECO:0007669"/>
    <property type="project" value="UniProtKB-KW"/>
</dbReference>
<keyword evidence="3" id="KW-0032">Aminotransferase</keyword>
<dbReference type="PANTHER" id="PTHR43586">
    <property type="entry name" value="CYSTEINE DESULFURASE"/>
    <property type="match status" value="1"/>
</dbReference>
<sequence length="428" mass="46995">MLICHIILFKTLRMKSLDVAFVKQQFPVFQTPTGQTLGFLDNAGGSFVAGAVIDRLTDFYRNYKVQPYGANPLSSRAGEAMDLGRQTMADLLNVSPDFITLGASSTQCFNTLAQACVPLVKKNTEVIVTEQDHESNIGGWERLCQQQGATLKFWKVDPATGELALEDLEKLLNPATVLVCVTHSSNIIGTINPLAEIGQRVRSVGARFVVDGVSCAPHSWPNLDELDVDAYVFSTYKTYGTHQGVLVVKPDFLELLAPQCHFFNTPYLNKRLDSAGPDHAAIAALAGIGDYFQALYSHHFTDESLPLHQKARLVSGLMHAHETALCDQLLRQLNTLPIRILGRSTVENREANISLTAAKVPSKTLADGLVAYDIAAKNGHFYAYRLLQAMGVKDLTDGVLRISLSHYNTSEEMDRCAAGLRELLKNES</sequence>
<reference evidence="3 4" key="1">
    <citation type="submission" date="2019-02" db="EMBL/GenBank/DDBJ databases">
        <title>Arundinibacter roseus gen. nov., sp. nov., a new member of the family Cytophagaceae.</title>
        <authorList>
            <person name="Szuroczki S."/>
            <person name="Khayer B."/>
            <person name="Sproer C."/>
            <person name="Toumi M."/>
            <person name="Szabo A."/>
            <person name="Felfoldi T."/>
            <person name="Schumann P."/>
            <person name="Toth E."/>
        </authorList>
    </citation>
    <scope>NUCLEOTIDE SEQUENCE [LARGE SCALE GENOMIC DNA]</scope>
    <source>
        <strain evidence="3 4">DMA-k-7a</strain>
    </source>
</reference>
<dbReference type="AlphaFoldDB" id="A0A4R4KIQ4"/>